<accession>A0A1M6RXA1</accession>
<dbReference type="PANTHER" id="PTHR22916:SF56">
    <property type="entry name" value="GLYCOSYL TRANSFERASE"/>
    <property type="match status" value="1"/>
</dbReference>
<reference evidence="3" key="1">
    <citation type="submission" date="2016-11" db="EMBL/GenBank/DDBJ databases">
        <authorList>
            <person name="Varghese N."/>
            <person name="Submissions S."/>
        </authorList>
    </citation>
    <scope>NUCLEOTIDE SEQUENCE [LARGE SCALE GENOMIC DNA]</scope>
    <source>
        <strain evidence="3">DSM 16219</strain>
    </source>
</reference>
<feature type="domain" description="Glycosyltransferase 2-like" evidence="1">
    <location>
        <begin position="16"/>
        <end position="129"/>
    </location>
</feature>
<dbReference type="OrthoDB" id="9809116at2"/>
<dbReference type="CDD" id="cd00761">
    <property type="entry name" value="Glyco_tranf_GTA_type"/>
    <property type="match status" value="1"/>
</dbReference>
<dbReference type="InterPro" id="IPR029044">
    <property type="entry name" value="Nucleotide-diphossugar_trans"/>
</dbReference>
<dbReference type="Pfam" id="PF00535">
    <property type="entry name" value="Glycos_transf_2"/>
    <property type="match status" value="1"/>
</dbReference>
<dbReference type="EMBL" id="FQZU01000023">
    <property type="protein sequence ID" value="SHK37122.1"/>
    <property type="molecule type" value="Genomic_DNA"/>
</dbReference>
<dbReference type="Proteomes" id="UP000183994">
    <property type="component" value="Unassembled WGS sequence"/>
</dbReference>
<dbReference type="GO" id="GO:0016758">
    <property type="term" value="F:hexosyltransferase activity"/>
    <property type="evidence" value="ECO:0007669"/>
    <property type="project" value="UniProtKB-ARBA"/>
</dbReference>
<keyword evidence="3" id="KW-1185">Reference proteome</keyword>
<dbReference type="AlphaFoldDB" id="A0A1M6RXA1"/>
<protein>
    <submittedName>
        <fullName evidence="2">Glycosyl transferase family 2</fullName>
    </submittedName>
</protein>
<dbReference type="Gene3D" id="3.90.550.10">
    <property type="entry name" value="Spore Coat Polysaccharide Biosynthesis Protein SpsA, Chain A"/>
    <property type="match status" value="1"/>
</dbReference>
<proteinExistence type="predicted"/>
<dbReference type="RefSeq" id="WP_083611098.1">
    <property type="nucleotide sequence ID" value="NZ_FQZU01000023.1"/>
</dbReference>
<dbReference type="SUPFAM" id="SSF53448">
    <property type="entry name" value="Nucleotide-diphospho-sugar transferases"/>
    <property type="match status" value="1"/>
</dbReference>
<organism evidence="2 3">
    <name type="scientific">Desulfatibacillum alkenivorans DSM 16219</name>
    <dbReference type="NCBI Taxonomy" id="1121393"/>
    <lineage>
        <taxon>Bacteria</taxon>
        <taxon>Pseudomonadati</taxon>
        <taxon>Thermodesulfobacteriota</taxon>
        <taxon>Desulfobacteria</taxon>
        <taxon>Desulfobacterales</taxon>
        <taxon>Desulfatibacillaceae</taxon>
        <taxon>Desulfatibacillum</taxon>
    </lineage>
</organism>
<gene>
    <name evidence="2" type="ORF">SAMN02745216_03334</name>
</gene>
<evidence type="ECO:0000313" key="2">
    <source>
        <dbReference type="EMBL" id="SHK37122.1"/>
    </source>
</evidence>
<dbReference type="InterPro" id="IPR001173">
    <property type="entry name" value="Glyco_trans_2-like"/>
</dbReference>
<keyword evidence="2" id="KW-0808">Transferase</keyword>
<evidence type="ECO:0000313" key="3">
    <source>
        <dbReference type="Proteomes" id="UP000183994"/>
    </source>
</evidence>
<evidence type="ECO:0000259" key="1">
    <source>
        <dbReference type="Pfam" id="PF00535"/>
    </source>
</evidence>
<dbReference type="STRING" id="1121393.SAMN02745216_03334"/>
<sequence length="307" mass="35610">MSSVPSSRNEAQPLVSVGVPVYNAVKTIGRTLDSLINQDYDNLEIIVSDNCSDDGTYELCQEYAREDDRIVVSRNNENIGAGDNFLLVCRKSSGKYFFWAAGDDRYQPEFVGALVQDLENRPDAVVSLPQVTLEKSTGIPDCVVDFDGDKDPYTMPERELVRNLISFQTDMKYLRYNMFIHGLWRHERIKDLHLWYSFTRNMERPLLANMAMKYKFSYVANNLMTKRIHERSFKSRNPDDPISTAKRRTGLWGRYFFIFSLMFKDPLIRSSKQYAILASLIFEMLLKVSVHRLRFRAGSIRRFGRAS</sequence>
<name>A0A1M6RXA1_9BACT</name>
<dbReference type="PANTHER" id="PTHR22916">
    <property type="entry name" value="GLYCOSYLTRANSFERASE"/>
    <property type="match status" value="1"/>
</dbReference>